<dbReference type="AlphaFoldDB" id="A0AAV4NDF5"/>
<dbReference type="EMBL" id="BPLR01003231">
    <property type="protein sequence ID" value="GIX82384.1"/>
    <property type="molecule type" value="Genomic_DNA"/>
</dbReference>
<reference evidence="1 2" key="1">
    <citation type="submission" date="2021-06" db="EMBL/GenBank/DDBJ databases">
        <title>Caerostris extrusa draft genome.</title>
        <authorList>
            <person name="Kono N."/>
            <person name="Arakawa K."/>
        </authorList>
    </citation>
    <scope>NUCLEOTIDE SEQUENCE [LARGE SCALE GENOMIC DNA]</scope>
</reference>
<evidence type="ECO:0000313" key="1">
    <source>
        <dbReference type="EMBL" id="GIX82384.1"/>
    </source>
</evidence>
<evidence type="ECO:0000313" key="2">
    <source>
        <dbReference type="Proteomes" id="UP001054945"/>
    </source>
</evidence>
<proteinExistence type="predicted"/>
<gene>
    <name evidence="1" type="ORF">CEXT_613901</name>
</gene>
<dbReference type="Proteomes" id="UP001054945">
    <property type="component" value="Unassembled WGS sequence"/>
</dbReference>
<protein>
    <submittedName>
        <fullName evidence="1">Uncharacterized protein</fullName>
    </submittedName>
</protein>
<organism evidence="1 2">
    <name type="scientific">Caerostris extrusa</name>
    <name type="common">Bark spider</name>
    <name type="synonym">Caerostris bankana</name>
    <dbReference type="NCBI Taxonomy" id="172846"/>
    <lineage>
        <taxon>Eukaryota</taxon>
        <taxon>Metazoa</taxon>
        <taxon>Ecdysozoa</taxon>
        <taxon>Arthropoda</taxon>
        <taxon>Chelicerata</taxon>
        <taxon>Arachnida</taxon>
        <taxon>Araneae</taxon>
        <taxon>Araneomorphae</taxon>
        <taxon>Entelegynae</taxon>
        <taxon>Araneoidea</taxon>
        <taxon>Araneidae</taxon>
        <taxon>Caerostris</taxon>
    </lineage>
</organism>
<comment type="caution">
    <text evidence="1">The sequence shown here is derived from an EMBL/GenBank/DDBJ whole genome shotgun (WGS) entry which is preliminary data.</text>
</comment>
<accession>A0AAV4NDF5</accession>
<sequence>MIAERFPEYFCVQSRSSDFRLLPVAFTFRQIPPNNGDAFFEQGGGYVVHIGSRLMDGMWVDSAITEAATCRRLVKQSDCFLNALKRNDKCAFLCPATIFFKFDPPPDRRAICERRLLSYTVDALSASHHRLRGGRQKGLLL</sequence>
<keyword evidence="2" id="KW-1185">Reference proteome</keyword>
<name>A0AAV4NDF5_CAEEX</name>